<evidence type="ECO:0000313" key="2">
    <source>
        <dbReference type="EMBL" id="SFJ34576.1"/>
    </source>
</evidence>
<organism evidence="2 3">
    <name type="scientific">Parapedobacter indicus</name>
    <dbReference type="NCBI Taxonomy" id="1477437"/>
    <lineage>
        <taxon>Bacteria</taxon>
        <taxon>Pseudomonadati</taxon>
        <taxon>Bacteroidota</taxon>
        <taxon>Sphingobacteriia</taxon>
        <taxon>Sphingobacteriales</taxon>
        <taxon>Sphingobacteriaceae</taxon>
        <taxon>Parapedobacter</taxon>
    </lineage>
</organism>
<keyword evidence="3" id="KW-1185">Reference proteome</keyword>
<dbReference type="EMBL" id="FOQO01000009">
    <property type="protein sequence ID" value="SFJ34576.1"/>
    <property type="molecule type" value="Genomic_DNA"/>
</dbReference>
<accession>A0A1I3QMY5</accession>
<dbReference type="InterPro" id="IPR014914">
    <property type="entry name" value="RES_dom"/>
</dbReference>
<reference evidence="2 3" key="1">
    <citation type="submission" date="2016-10" db="EMBL/GenBank/DDBJ databases">
        <authorList>
            <person name="de Groot N.N."/>
        </authorList>
    </citation>
    <scope>NUCLEOTIDE SEQUENCE [LARGE SCALE GENOMIC DNA]</scope>
    <source>
        <strain evidence="2 3">RK1</strain>
    </source>
</reference>
<dbReference type="SMART" id="SM00953">
    <property type="entry name" value="RES"/>
    <property type="match status" value="1"/>
</dbReference>
<proteinExistence type="predicted"/>
<evidence type="ECO:0000313" key="3">
    <source>
        <dbReference type="Proteomes" id="UP000198670"/>
    </source>
</evidence>
<evidence type="ECO:0000259" key="1">
    <source>
        <dbReference type="SMART" id="SM00953"/>
    </source>
</evidence>
<name>A0A1I3QMY5_9SPHI</name>
<feature type="domain" description="RES" evidence="1">
    <location>
        <begin position="15"/>
        <end position="141"/>
    </location>
</feature>
<protein>
    <submittedName>
        <fullName evidence="2">RES domain-containing protein</fullName>
    </submittedName>
</protein>
<gene>
    <name evidence="2" type="ORF">SAMN05444682_10932</name>
</gene>
<dbReference type="RefSeq" id="WP_090628952.1">
    <property type="nucleotide sequence ID" value="NZ_FOQO01000009.1"/>
</dbReference>
<dbReference type="STRING" id="1477437.SAMN05444682_10932"/>
<sequence>MLLYRIAKSRQRAADLSGMGAYRFGGRWNNPGSYMLYTSENSSLAYLENLVHFDSDIIPPKLFIMEIEVGGEPELIHTPPDSAYPKHWTRLGHLENKRLGDHWMREANYLGIRVRSAVNPKEYNCLLNPLFPRYHDLVTVGSVEQLPVDSRLIRIKMG</sequence>
<dbReference type="Pfam" id="PF08808">
    <property type="entry name" value="RES"/>
    <property type="match status" value="1"/>
</dbReference>
<dbReference type="AlphaFoldDB" id="A0A1I3QMY5"/>
<dbReference type="Proteomes" id="UP000198670">
    <property type="component" value="Unassembled WGS sequence"/>
</dbReference>
<dbReference type="OrthoDB" id="9789501at2"/>